<keyword evidence="1" id="KW-0472">Membrane</keyword>
<evidence type="ECO:0000313" key="2">
    <source>
        <dbReference type="EMBL" id="MBL7260465.1"/>
    </source>
</evidence>
<organism evidence="2 3">
    <name type="scientific">Paractinoplanes lichenicola</name>
    <dbReference type="NCBI Taxonomy" id="2802976"/>
    <lineage>
        <taxon>Bacteria</taxon>
        <taxon>Bacillati</taxon>
        <taxon>Actinomycetota</taxon>
        <taxon>Actinomycetes</taxon>
        <taxon>Micromonosporales</taxon>
        <taxon>Micromonosporaceae</taxon>
        <taxon>Paractinoplanes</taxon>
    </lineage>
</organism>
<dbReference type="EMBL" id="JAENHO010000014">
    <property type="protein sequence ID" value="MBL7260465.1"/>
    <property type="molecule type" value="Genomic_DNA"/>
</dbReference>
<feature type="transmembrane region" description="Helical" evidence="1">
    <location>
        <begin position="20"/>
        <end position="40"/>
    </location>
</feature>
<sequence length="75" mass="7993">MPSLTMTPAFAALAKPLVVAVIHLPLLLVVVLLAPIWILAGLRPRSHGDLALAFLGCLQSWSAELTTTVRGRDHA</sequence>
<protein>
    <submittedName>
        <fullName evidence="2">Uncharacterized protein</fullName>
    </submittedName>
</protein>
<accession>A0ABS1W150</accession>
<comment type="caution">
    <text evidence="2">The sequence shown here is derived from an EMBL/GenBank/DDBJ whole genome shotgun (WGS) entry which is preliminary data.</text>
</comment>
<evidence type="ECO:0000313" key="3">
    <source>
        <dbReference type="Proteomes" id="UP000598996"/>
    </source>
</evidence>
<name>A0ABS1W150_9ACTN</name>
<evidence type="ECO:0000256" key="1">
    <source>
        <dbReference type="SAM" id="Phobius"/>
    </source>
</evidence>
<keyword evidence="3" id="KW-1185">Reference proteome</keyword>
<keyword evidence="1" id="KW-0812">Transmembrane</keyword>
<reference evidence="2 3" key="1">
    <citation type="submission" date="2021-01" db="EMBL/GenBank/DDBJ databases">
        <title>Actinoplanes sp. nov. LDG1-01 isolated from lichen.</title>
        <authorList>
            <person name="Saeng-In P."/>
            <person name="Phongsopitanun W."/>
            <person name="Kanchanasin P."/>
            <person name="Yuki M."/>
            <person name="Kudo T."/>
            <person name="Ohkuma M."/>
            <person name="Tanasupawat S."/>
        </authorList>
    </citation>
    <scope>NUCLEOTIDE SEQUENCE [LARGE SCALE GENOMIC DNA]</scope>
    <source>
        <strain evidence="2 3">LDG1-01</strain>
    </source>
</reference>
<dbReference type="Proteomes" id="UP000598996">
    <property type="component" value="Unassembled WGS sequence"/>
</dbReference>
<keyword evidence="1" id="KW-1133">Transmembrane helix</keyword>
<dbReference type="RefSeq" id="WP_202997190.1">
    <property type="nucleotide sequence ID" value="NZ_JAENHO010000014.1"/>
</dbReference>
<gene>
    <name evidence="2" type="ORF">JKJ07_39845</name>
</gene>
<proteinExistence type="predicted"/>